<dbReference type="AlphaFoldDB" id="A0AAQ3PEK7"/>
<protein>
    <submittedName>
        <fullName evidence="1">Uncharacterized protein</fullName>
    </submittedName>
</protein>
<dbReference type="Proteomes" id="UP001374535">
    <property type="component" value="Chromosome 1"/>
</dbReference>
<keyword evidence="2" id="KW-1185">Reference proteome</keyword>
<proteinExistence type="predicted"/>
<organism evidence="1 2">
    <name type="scientific">Vigna mungo</name>
    <name type="common">Black gram</name>
    <name type="synonym">Phaseolus mungo</name>
    <dbReference type="NCBI Taxonomy" id="3915"/>
    <lineage>
        <taxon>Eukaryota</taxon>
        <taxon>Viridiplantae</taxon>
        <taxon>Streptophyta</taxon>
        <taxon>Embryophyta</taxon>
        <taxon>Tracheophyta</taxon>
        <taxon>Spermatophyta</taxon>
        <taxon>Magnoliopsida</taxon>
        <taxon>eudicotyledons</taxon>
        <taxon>Gunneridae</taxon>
        <taxon>Pentapetalae</taxon>
        <taxon>rosids</taxon>
        <taxon>fabids</taxon>
        <taxon>Fabales</taxon>
        <taxon>Fabaceae</taxon>
        <taxon>Papilionoideae</taxon>
        <taxon>50 kb inversion clade</taxon>
        <taxon>NPAAA clade</taxon>
        <taxon>indigoferoid/millettioid clade</taxon>
        <taxon>Phaseoleae</taxon>
        <taxon>Vigna</taxon>
    </lineage>
</organism>
<dbReference type="EMBL" id="CP144700">
    <property type="protein sequence ID" value="WVZ26292.1"/>
    <property type="molecule type" value="Genomic_DNA"/>
</dbReference>
<sequence length="106" mass="11753">MGSEYKKLMILPFLIAISFSVIMDGALATRHLMQTFDIPDLPDLEPGPEPDCIMFGSTMICPTPVGLDPVEFIVDICQFLGLHCPKGGFPVSEVQDICEYFNWPCP</sequence>
<name>A0AAQ3PEK7_VIGMU</name>
<evidence type="ECO:0000313" key="1">
    <source>
        <dbReference type="EMBL" id="WVZ26292.1"/>
    </source>
</evidence>
<reference evidence="1 2" key="1">
    <citation type="journal article" date="2023" name="Life. Sci Alliance">
        <title>Evolutionary insights into 3D genome organization and epigenetic landscape of Vigna mungo.</title>
        <authorList>
            <person name="Junaid A."/>
            <person name="Singh B."/>
            <person name="Bhatia S."/>
        </authorList>
    </citation>
    <scope>NUCLEOTIDE SEQUENCE [LARGE SCALE GENOMIC DNA]</scope>
    <source>
        <strain evidence="1">Urdbean</strain>
    </source>
</reference>
<evidence type="ECO:0000313" key="2">
    <source>
        <dbReference type="Proteomes" id="UP001374535"/>
    </source>
</evidence>
<gene>
    <name evidence="1" type="ORF">V8G54_004836</name>
</gene>
<accession>A0AAQ3PEK7</accession>